<organism evidence="2 3">
    <name type="scientific">Microvirga thermotolerans</name>
    <dbReference type="NCBI Taxonomy" id="2651334"/>
    <lineage>
        <taxon>Bacteria</taxon>
        <taxon>Pseudomonadati</taxon>
        <taxon>Pseudomonadota</taxon>
        <taxon>Alphaproteobacteria</taxon>
        <taxon>Hyphomicrobiales</taxon>
        <taxon>Methylobacteriaceae</taxon>
        <taxon>Microvirga</taxon>
    </lineage>
</organism>
<proteinExistence type="predicted"/>
<gene>
    <name evidence="2" type="ORF">GDR74_16395</name>
</gene>
<evidence type="ECO:0000256" key="1">
    <source>
        <dbReference type="SAM" id="Coils"/>
    </source>
</evidence>
<dbReference type="Proteomes" id="UP000325614">
    <property type="component" value="Chromosome"/>
</dbReference>
<dbReference type="EMBL" id="CP045423">
    <property type="protein sequence ID" value="QFU17665.1"/>
    <property type="molecule type" value="Genomic_DNA"/>
</dbReference>
<dbReference type="SUPFAM" id="SSF75708">
    <property type="entry name" value="Chemotaxis phosphatase CheZ"/>
    <property type="match status" value="1"/>
</dbReference>
<dbReference type="Gene3D" id="1.10.287.500">
    <property type="entry name" value="Helix hairpin bin"/>
    <property type="match status" value="1"/>
</dbReference>
<name>A0A5P9K215_9HYPH</name>
<dbReference type="GO" id="GO:0003824">
    <property type="term" value="F:catalytic activity"/>
    <property type="evidence" value="ECO:0007669"/>
    <property type="project" value="InterPro"/>
</dbReference>
<accession>A0A5P9K215</accession>
<dbReference type="GO" id="GO:0050920">
    <property type="term" value="P:regulation of chemotaxis"/>
    <property type="evidence" value="ECO:0007669"/>
    <property type="project" value="InterPro"/>
</dbReference>
<dbReference type="Pfam" id="PF04344">
    <property type="entry name" value="CheZ"/>
    <property type="match status" value="1"/>
</dbReference>
<dbReference type="AlphaFoldDB" id="A0A5P9K215"/>
<dbReference type="RefSeq" id="WP_152587299.1">
    <property type="nucleotide sequence ID" value="NZ_CP045423.1"/>
</dbReference>
<dbReference type="InterPro" id="IPR007439">
    <property type="entry name" value="Chemotax_Pase_CheZ"/>
</dbReference>
<protein>
    <submittedName>
        <fullName evidence="2">Uncharacterized protein</fullName>
    </submittedName>
</protein>
<evidence type="ECO:0000313" key="2">
    <source>
        <dbReference type="EMBL" id="QFU17665.1"/>
    </source>
</evidence>
<evidence type="ECO:0000313" key="3">
    <source>
        <dbReference type="Proteomes" id="UP000325614"/>
    </source>
</evidence>
<feature type="coiled-coil region" evidence="1">
    <location>
        <begin position="46"/>
        <end position="80"/>
    </location>
</feature>
<reference evidence="2 3" key="1">
    <citation type="submission" date="2019-10" db="EMBL/GenBank/DDBJ databases">
        <title>Isolation, Identification of Microvirga thermotolerans HR1, a novel thermophilic bacterium and Comparative Genomics of the genus Microvirga.</title>
        <authorList>
            <person name="Li J."/>
            <person name="Zhang W."/>
            <person name="Lin M."/>
            <person name="Wang J."/>
        </authorList>
    </citation>
    <scope>NUCLEOTIDE SEQUENCE [LARGE SCALE GENOMIC DNA]</scope>
    <source>
        <strain evidence="2 3">HR1</strain>
    </source>
</reference>
<sequence length="231" mass="25735">MRKPKVRSNEKASSIPPFDMNEVQRHAEIMEAIASLRRHVQPAQSAEDMSEERRHDLLEVQRLKAELHAISDAIQRTKQEIATLHYTGAQGREIARVTDELGAVVLGTESATHSILTATEAIDEISGELASRLSGKDREMALQIGEKIVGIFEACNFQDITGQRIGKVVGAMRFVEERVERMIEIWGGLESFKDVPKLQRADREGDKALLNGPALETEKSTSQADIDAFFK</sequence>
<keyword evidence="3" id="KW-1185">Reference proteome</keyword>
<keyword evidence="1" id="KW-0175">Coiled coil</keyword>
<dbReference type="GO" id="GO:0009288">
    <property type="term" value="C:bacterial-type flagellum"/>
    <property type="evidence" value="ECO:0007669"/>
    <property type="project" value="InterPro"/>
</dbReference>
<dbReference type="KEGG" id="mico:GDR74_16395"/>